<dbReference type="PANTHER" id="PTHR48111:SF22">
    <property type="entry name" value="REGULATOR OF RPOS"/>
    <property type="match status" value="1"/>
</dbReference>
<reference evidence="10 11" key="1">
    <citation type="submission" date="2019-09" db="EMBL/GenBank/DDBJ databases">
        <authorList>
            <person name="Cremers G."/>
        </authorList>
    </citation>
    <scope>NUCLEOTIDE SEQUENCE [LARGE SCALE GENOMIC DNA]</scope>
    <source>
        <strain evidence="10">4A</strain>
    </source>
</reference>
<dbReference type="Gene3D" id="1.10.10.10">
    <property type="entry name" value="Winged helix-like DNA-binding domain superfamily/Winged helix DNA-binding domain"/>
    <property type="match status" value="1"/>
</dbReference>
<evidence type="ECO:0000256" key="2">
    <source>
        <dbReference type="ARBA" id="ARBA00023012"/>
    </source>
</evidence>
<feature type="domain" description="Response regulatory" evidence="8">
    <location>
        <begin position="19"/>
        <end position="133"/>
    </location>
</feature>
<dbReference type="PROSITE" id="PS50110">
    <property type="entry name" value="RESPONSE_REGULATORY"/>
    <property type="match status" value="1"/>
</dbReference>
<comment type="caution">
    <text evidence="6">Lacks conserved residue(s) required for the propagation of feature annotation.</text>
</comment>
<keyword evidence="11" id="KW-1185">Reference proteome</keyword>
<dbReference type="Pfam" id="PF00072">
    <property type="entry name" value="Response_reg"/>
    <property type="match status" value="1"/>
</dbReference>
<dbReference type="CDD" id="cd00383">
    <property type="entry name" value="trans_reg_C"/>
    <property type="match status" value="1"/>
</dbReference>
<evidence type="ECO:0000256" key="6">
    <source>
        <dbReference type="PROSITE-ProRule" id="PRU00169"/>
    </source>
</evidence>
<gene>
    <name evidence="10" type="primary">basR</name>
    <name evidence="10" type="ORF">MAMT_00762</name>
</gene>
<dbReference type="PANTHER" id="PTHR48111">
    <property type="entry name" value="REGULATOR OF RPOS"/>
    <property type="match status" value="1"/>
</dbReference>
<dbReference type="InterPro" id="IPR001789">
    <property type="entry name" value="Sig_transdc_resp-reg_receiver"/>
</dbReference>
<evidence type="ECO:0000256" key="1">
    <source>
        <dbReference type="ARBA" id="ARBA00022553"/>
    </source>
</evidence>
<dbReference type="Gene3D" id="3.40.50.2300">
    <property type="match status" value="1"/>
</dbReference>
<dbReference type="InterPro" id="IPR036388">
    <property type="entry name" value="WH-like_DNA-bd_sf"/>
</dbReference>
<evidence type="ECO:0000259" key="9">
    <source>
        <dbReference type="PROSITE" id="PS51755"/>
    </source>
</evidence>
<dbReference type="GO" id="GO:0032993">
    <property type="term" value="C:protein-DNA complex"/>
    <property type="evidence" value="ECO:0007669"/>
    <property type="project" value="TreeGrafter"/>
</dbReference>
<evidence type="ECO:0000256" key="7">
    <source>
        <dbReference type="PROSITE-ProRule" id="PRU01091"/>
    </source>
</evidence>
<dbReference type="SMART" id="SM00862">
    <property type="entry name" value="Trans_reg_C"/>
    <property type="match status" value="1"/>
</dbReference>
<dbReference type="AlphaFoldDB" id="A0A5E6MBN6"/>
<organism evidence="10 11">
    <name type="scientific">Methylacidimicrobium tartarophylax</name>
    <dbReference type="NCBI Taxonomy" id="1041768"/>
    <lineage>
        <taxon>Bacteria</taxon>
        <taxon>Pseudomonadati</taxon>
        <taxon>Verrucomicrobiota</taxon>
        <taxon>Methylacidimicrobium</taxon>
    </lineage>
</organism>
<dbReference type="Pfam" id="PF00486">
    <property type="entry name" value="Trans_reg_C"/>
    <property type="match status" value="1"/>
</dbReference>
<dbReference type="GO" id="GO:0006355">
    <property type="term" value="P:regulation of DNA-templated transcription"/>
    <property type="evidence" value="ECO:0007669"/>
    <property type="project" value="InterPro"/>
</dbReference>
<proteinExistence type="predicted"/>
<keyword evidence="3" id="KW-0805">Transcription regulation</keyword>
<dbReference type="RefSeq" id="WP_142659684.1">
    <property type="nucleotide sequence ID" value="NZ_CABFVA020000027.1"/>
</dbReference>
<dbReference type="InterPro" id="IPR039420">
    <property type="entry name" value="WalR-like"/>
</dbReference>
<dbReference type="EMBL" id="CABFVA020000027">
    <property type="protein sequence ID" value="VVM05724.1"/>
    <property type="molecule type" value="Genomic_DNA"/>
</dbReference>
<dbReference type="PROSITE" id="PS51755">
    <property type="entry name" value="OMPR_PHOB"/>
    <property type="match status" value="1"/>
</dbReference>
<dbReference type="OrthoDB" id="9790442at2"/>
<sequence>MTESKGGVAADRWGGSTAAILIVERQARRARAMQQSLSQHHYRCVVTRTTEEAFFQLATESFDLVIIGSEPVGRSGKKLLEVLQGRHRDLAKLVLGPRDSSTHAIQALAHGADDVASLDLSEAELVARVTALLRRNAEKTGLRKTIGELTMDIGARRVWLRTREIPLTSKEFELLLYLIQHVKEVVTPEMLARDVWREPNRVSPLQSVIYVHLSNLRRKLRHDQELDPIRTIRGVGYQLDDAIFLLPLG</sequence>
<evidence type="ECO:0000313" key="11">
    <source>
        <dbReference type="Proteomes" id="UP000334923"/>
    </source>
</evidence>
<dbReference type="InterPro" id="IPR016032">
    <property type="entry name" value="Sig_transdc_resp-reg_C-effctor"/>
</dbReference>
<dbReference type="SUPFAM" id="SSF52172">
    <property type="entry name" value="CheY-like"/>
    <property type="match status" value="1"/>
</dbReference>
<evidence type="ECO:0000256" key="3">
    <source>
        <dbReference type="ARBA" id="ARBA00023015"/>
    </source>
</evidence>
<name>A0A5E6MBN6_9BACT</name>
<feature type="DNA-binding region" description="OmpR/PhoB-type" evidence="7">
    <location>
        <begin position="141"/>
        <end position="241"/>
    </location>
</feature>
<dbReference type="GO" id="GO:0000976">
    <property type="term" value="F:transcription cis-regulatory region binding"/>
    <property type="evidence" value="ECO:0007669"/>
    <property type="project" value="TreeGrafter"/>
</dbReference>
<dbReference type="SUPFAM" id="SSF46894">
    <property type="entry name" value="C-terminal effector domain of the bipartite response regulators"/>
    <property type="match status" value="1"/>
</dbReference>
<accession>A0A5E6MBN6</accession>
<dbReference type="InterPro" id="IPR011006">
    <property type="entry name" value="CheY-like_superfamily"/>
</dbReference>
<evidence type="ECO:0000256" key="5">
    <source>
        <dbReference type="ARBA" id="ARBA00023163"/>
    </source>
</evidence>
<dbReference type="InterPro" id="IPR001867">
    <property type="entry name" value="OmpR/PhoB-type_DNA-bd"/>
</dbReference>
<dbReference type="GO" id="GO:0000156">
    <property type="term" value="F:phosphorelay response regulator activity"/>
    <property type="evidence" value="ECO:0007669"/>
    <property type="project" value="TreeGrafter"/>
</dbReference>
<evidence type="ECO:0000259" key="8">
    <source>
        <dbReference type="PROSITE" id="PS50110"/>
    </source>
</evidence>
<dbReference type="GO" id="GO:0005829">
    <property type="term" value="C:cytosol"/>
    <property type="evidence" value="ECO:0007669"/>
    <property type="project" value="TreeGrafter"/>
</dbReference>
<keyword evidence="5" id="KW-0804">Transcription</keyword>
<protein>
    <submittedName>
        <fullName evidence="10">Transcriptional regulatory protein BasR</fullName>
    </submittedName>
</protein>
<keyword evidence="4 7" id="KW-0238">DNA-binding</keyword>
<keyword evidence="2" id="KW-0902">Two-component regulatory system</keyword>
<dbReference type="Proteomes" id="UP000334923">
    <property type="component" value="Unassembled WGS sequence"/>
</dbReference>
<feature type="domain" description="OmpR/PhoB-type" evidence="9">
    <location>
        <begin position="141"/>
        <end position="241"/>
    </location>
</feature>
<keyword evidence="1" id="KW-0597">Phosphoprotein</keyword>
<evidence type="ECO:0000256" key="4">
    <source>
        <dbReference type="ARBA" id="ARBA00023125"/>
    </source>
</evidence>
<evidence type="ECO:0000313" key="10">
    <source>
        <dbReference type="EMBL" id="VVM05724.1"/>
    </source>
</evidence>